<dbReference type="EMBL" id="CP039346">
    <property type="protein sequence ID" value="QCD82973.1"/>
    <property type="molecule type" value="Genomic_DNA"/>
</dbReference>
<keyword evidence="2" id="KW-1185">Reference proteome</keyword>
<sequence>MDAICVVLVRGKNMVVGCVVDASVEEDGGAVALPLLLRHEDCDGAAAGMKLRDVATFVCLLRRVSGTEDRGGSRKVQGCRRDPWWLL</sequence>
<reference evidence="1 2" key="1">
    <citation type="submission" date="2019-04" db="EMBL/GenBank/DDBJ databases">
        <title>An improved genome assembly and genetic linkage map for asparagus bean, Vigna unguiculata ssp. sesquipedialis.</title>
        <authorList>
            <person name="Xia Q."/>
            <person name="Zhang R."/>
            <person name="Dong Y."/>
        </authorList>
    </citation>
    <scope>NUCLEOTIDE SEQUENCE [LARGE SCALE GENOMIC DNA]</scope>
    <source>
        <tissue evidence="1">Leaf</tissue>
    </source>
</reference>
<organism evidence="1 2">
    <name type="scientific">Vigna unguiculata</name>
    <name type="common">Cowpea</name>
    <dbReference type="NCBI Taxonomy" id="3917"/>
    <lineage>
        <taxon>Eukaryota</taxon>
        <taxon>Viridiplantae</taxon>
        <taxon>Streptophyta</taxon>
        <taxon>Embryophyta</taxon>
        <taxon>Tracheophyta</taxon>
        <taxon>Spermatophyta</taxon>
        <taxon>Magnoliopsida</taxon>
        <taxon>eudicotyledons</taxon>
        <taxon>Gunneridae</taxon>
        <taxon>Pentapetalae</taxon>
        <taxon>rosids</taxon>
        <taxon>fabids</taxon>
        <taxon>Fabales</taxon>
        <taxon>Fabaceae</taxon>
        <taxon>Papilionoideae</taxon>
        <taxon>50 kb inversion clade</taxon>
        <taxon>NPAAA clade</taxon>
        <taxon>indigoferoid/millettioid clade</taxon>
        <taxon>Phaseoleae</taxon>
        <taxon>Vigna</taxon>
    </lineage>
</organism>
<proteinExistence type="predicted"/>
<gene>
    <name evidence="1" type="ORF">DEO72_LG2g3315</name>
</gene>
<evidence type="ECO:0000313" key="2">
    <source>
        <dbReference type="Proteomes" id="UP000501690"/>
    </source>
</evidence>
<evidence type="ECO:0000313" key="1">
    <source>
        <dbReference type="EMBL" id="QCD82973.1"/>
    </source>
</evidence>
<dbReference type="AlphaFoldDB" id="A0A4D6L397"/>
<dbReference type="Proteomes" id="UP000501690">
    <property type="component" value="Linkage Group LG2"/>
</dbReference>
<name>A0A4D6L397_VIGUN</name>
<protein>
    <submittedName>
        <fullName evidence="1">Uncharacterized protein</fullName>
    </submittedName>
</protein>
<accession>A0A4D6L397</accession>